<proteinExistence type="predicted"/>
<evidence type="ECO:0000313" key="2">
    <source>
        <dbReference type="EMBL" id="GAA4233230.1"/>
    </source>
</evidence>
<dbReference type="SUPFAM" id="SSF56436">
    <property type="entry name" value="C-type lectin-like"/>
    <property type="match status" value="1"/>
</dbReference>
<organism evidence="2 3">
    <name type="scientific">Postechiella marina</name>
    <dbReference type="NCBI Taxonomy" id="943941"/>
    <lineage>
        <taxon>Bacteria</taxon>
        <taxon>Pseudomonadati</taxon>
        <taxon>Bacteroidota</taxon>
        <taxon>Flavobacteriia</taxon>
        <taxon>Flavobacteriales</taxon>
        <taxon>Flavobacteriaceae</taxon>
        <taxon>Postechiella</taxon>
    </lineage>
</organism>
<name>A0ABP8C4G9_9FLAO</name>
<dbReference type="Pfam" id="PF03781">
    <property type="entry name" value="FGE-sulfatase"/>
    <property type="match status" value="1"/>
</dbReference>
<dbReference type="PROSITE" id="PS51257">
    <property type="entry name" value="PROKAR_LIPOPROTEIN"/>
    <property type="match status" value="1"/>
</dbReference>
<reference evidence="3" key="1">
    <citation type="journal article" date="2019" name="Int. J. Syst. Evol. Microbiol.">
        <title>The Global Catalogue of Microorganisms (GCM) 10K type strain sequencing project: providing services to taxonomists for standard genome sequencing and annotation.</title>
        <authorList>
            <consortium name="The Broad Institute Genomics Platform"/>
            <consortium name="The Broad Institute Genome Sequencing Center for Infectious Disease"/>
            <person name="Wu L."/>
            <person name="Ma J."/>
        </authorList>
    </citation>
    <scope>NUCLEOTIDE SEQUENCE [LARGE SCALE GENOMIC DNA]</scope>
    <source>
        <strain evidence="3">JCM 17630</strain>
    </source>
</reference>
<dbReference type="InterPro" id="IPR042095">
    <property type="entry name" value="SUMF_sf"/>
</dbReference>
<feature type="domain" description="Sulfatase-modifying factor enzyme-like" evidence="1">
    <location>
        <begin position="54"/>
        <end position="363"/>
    </location>
</feature>
<accession>A0ABP8C4G9</accession>
<comment type="caution">
    <text evidence="2">The sequence shown here is derived from an EMBL/GenBank/DDBJ whole genome shotgun (WGS) entry which is preliminary data.</text>
</comment>
<keyword evidence="3" id="KW-1185">Reference proteome</keyword>
<evidence type="ECO:0000313" key="3">
    <source>
        <dbReference type="Proteomes" id="UP001501496"/>
    </source>
</evidence>
<dbReference type="Gene3D" id="3.90.1580.10">
    <property type="entry name" value="paralog of FGE (formylglycine-generating enzyme)"/>
    <property type="match status" value="1"/>
</dbReference>
<dbReference type="PANTHER" id="PTHR23150">
    <property type="entry name" value="SULFATASE MODIFYING FACTOR 1, 2"/>
    <property type="match status" value="1"/>
</dbReference>
<dbReference type="InterPro" id="IPR005532">
    <property type="entry name" value="SUMF_dom"/>
</dbReference>
<dbReference type="EMBL" id="BAABCA010000002">
    <property type="protein sequence ID" value="GAA4233230.1"/>
    <property type="molecule type" value="Genomic_DNA"/>
</dbReference>
<dbReference type="InterPro" id="IPR016187">
    <property type="entry name" value="CTDL_fold"/>
</dbReference>
<dbReference type="RefSeq" id="WP_344786977.1">
    <property type="nucleotide sequence ID" value="NZ_BAABCA010000002.1"/>
</dbReference>
<dbReference type="InterPro" id="IPR051043">
    <property type="entry name" value="Sulfatase_Mod_Factor_Kinase"/>
</dbReference>
<gene>
    <name evidence="2" type="ORF">GCM10022291_09740</name>
</gene>
<dbReference type="Proteomes" id="UP001501496">
    <property type="component" value="Unassembled WGS sequence"/>
</dbReference>
<protein>
    <submittedName>
        <fullName evidence="2">Formylglycine-generating enzyme family protein</fullName>
    </submittedName>
</protein>
<dbReference type="PANTHER" id="PTHR23150:SF19">
    <property type="entry name" value="FORMYLGLYCINE-GENERATING ENZYME"/>
    <property type="match status" value="1"/>
</dbReference>
<sequence>MKHNILLIASCVGLLTFTGCKNETSKTIEKTTTETKTEINTVNQDKNTKMKAPDGMIWIPAGSFQQGAVPQDKTAMAHEKPQHPVSVNGFFMDITEVTNAQFKKFTEETGYITIAERPINWEEMKKQLPEGTPKPHDSILQPGSLLFKKTKSSLPNLYDFSQWWEWSIGVNWRHPSGPNTNIEGKDNYPVVHVSYQDAQAYCEWAGRRLPTEAEWEYASRGTSKNTIYSWGDDITELSKNVNSWEGEFPVNNTVEDGFERSAPVKTYPQNSFGLYEMAGNVWEITSDLYNLKYYEELAASGKPTINPTGAKVAYNPNNPYLEEIIIKGGSFLCSDSYCASYRVSSRMGSSKDSSSEHVGFRTVATPDMLK</sequence>
<evidence type="ECO:0000259" key="1">
    <source>
        <dbReference type="Pfam" id="PF03781"/>
    </source>
</evidence>